<sequence length="61" mass="6686">MKNGKGFFVKYAARTMLFFCRNLFILEKVVPNGATATIGTTVIDSYGSFCAQLSLTALSRD</sequence>
<comment type="caution">
    <text evidence="1">The sequence shown here is derived from an EMBL/GenBank/DDBJ whole genome shotgun (WGS) entry which is preliminary data.</text>
</comment>
<reference evidence="1 2" key="1">
    <citation type="journal article" date="2021" name="Commun. Biol.">
        <title>The genome of Shorea leprosula (Dipterocarpaceae) highlights the ecological relevance of drought in aseasonal tropical rainforests.</title>
        <authorList>
            <person name="Ng K.K.S."/>
            <person name="Kobayashi M.J."/>
            <person name="Fawcett J.A."/>
            <person name="Hatakeyama M."/>
            <person name="Paape T."/>
            <person name="Ng C.H."/>
            <person name="Ang C.C."/>
            <person name="Tnah L.H."/>
            <person name="Lee C.T."/>
            <person name="Nishiyama T."/>
            <person name="Sese J."/>
            <person name="O'Brien M.J."/>
            <person name="Copetti D."/>
            <person name="Mohd Noor M.I."/>
            <person name="Ong R.C."/>
            <person name="Putra M."/>
            <person name="Sireger I.Z."/>
            <person name="Indrioko S."/>
            <person name="Kosugi Y."/>
            <person name="Izuno A."/>
            <person name="Isagi Y."/>
            <person name="Lee S.L."/>
            <person name="Shimizu K.K."/>
        </authorList>
    </citation>
    <scope>NUCLEOTIDE SEQUENCE [LARGE SCALE GENOMIC DNA]</scope>
    <source>
        <strain evidence="1">214</strain>
    </source>
</reference>
<dbReference type="EMBL" id="BPVZ01000138">
    <property type="protein sequence ID" value="GKV40086.1"/>
    <property type="molecule type" value="Genomic_DNA"/>
</dbReference>
<name>A0AAV5LRK1_9ROSI</name>
<dbReference type="Proteomes" id="UP001054252">
    <property type="component" value="Unassembled WGS sequence"/>
</dbReference>
<dbReference type="AlphaFoldDB" id="A0AAV5LRK1"/>
<proteinExistence type="predicted"/>
<protein>
    <submittedName>
        <fullName evidence="1">Uncharacterized protein</fullName>
    </submittedName>
</protein>
<accession>A0AAV5LRK1</accession>
<evidence type="ECO:0000313" key="2">
    <source>
        <dbReference type="Proteomes" id="UP001054252"/>
    </source>
</evidence>
<keyword evidence="2" id="KW-1185">Reference proteome</keyword>
<evidence type="ECO:0000313" key="1">
    <source>
        <dbReference type="EMBL" id="GKV40086.1"/>
    </source>
</evidence>
<organism evidence="1 2">
    <name type="scientific">Rubroshorea leprosula</name>
    <dbReference type="NCBI Taxonomy" id="152421"/>
    <lineage>
        <taxon>Eukaryota</taxon>
        <taxon>Viridiplantae</taxon>
        <taxon>Streptophyta</taxon>
        <taxon>Embryophyta</taxon>
        <taxon>Tracheophyta</taxon>
        <taxon>Spermatophyta</taxon>
        <taxon>Magnoliopsida</taxon>
        <taxon>eudicotyledons</taxon>
        <taxon>Gunneridae</taxon>
        <taxon>Pentapetalae</taxon>
        <taxon>rosids</taxon>
        <taxon>malvids</taxon>
        <taxon>Malvales</taxon>
        <taxon>Dipterocarpaceae</taxon>
        <taxon>Rubroshorea</taxon>
    </lineage>
</organism>
<gene>
    <name evidence="1" type="ORF">SLEP1_g47758</name>
</gene>